<keyword evidence="14" id="KW-0131">Cell cycle</keyword>
<evidence type="ECO:0000256" key="13">
    <source>
        <dbReference type="ARBA" id="ARBA00023242"/>
    </source>
</evidence>
<evidence type="ECO:0000256" key="14">
    <source>
        <dbReference type="ARBA" id="ARBA00023306"/>
    </source>
</evidence>
<protein>
    <recommendedName>
        <fullName evidence="5">DASH complex subunit DAD4</fullName>
    </recommendedName>
    <alternativeName>
        <fullName evidence="16">Outer kinetochore protein DAD4</fullName>
    </alternativeName>
</protein>
<evidence type="ECO:0000256" key="9">
    <source>
        <dbReference type="ARBA" id="ARBA00022701"/>
    </source>
</evidence>
<proteinExistence type="inferred from homology"/>
<dbReference type="GO" id="GO:0005874">
    <property type="term" value="C:microtubule"/>
    <property type="evidence" value="ECO:0007669"/>
    <property type="project" value="UniProtKB-KW"/>
</dbReference>
<dbReference type="PANTHER" id="PTHR28222:SF1">
    <property type="entry name" value="DASH COMPLEX SUBUNIT DAD4"/>
    <property type="match status" value="1"/>
</dbReference>
<evidence type="ECO:0000256" key="1">
    <source>
        <dbReference type="ARBA" id="ARBA00004123"/>
    </source>
</evidence>
<dbReference type="Pfam" id="PF08650">
    <property type="entry name" value="DASH_Dad4"/>
    <property type="match status" value="1"/>
</dbReference>
<evidence type="ECO:0000256" key="5">
    <source>
        <dbReference type="ARBA" id="ARBA00020259"/>
    </source>
</evidence>
<accession>A0A9W8A0N1</accession>
<evidence type="ECO:0000256" key="3">
    <source>
        <dbReference type="ARBA" id="ARBA00004629"/>
    </source>
</evidence>
<dbReference type="InterPro" id="IPR013959">
    <property type="entry name" value="DASH_Dad4"/>
</dbReference>
<organism evidence="17 18">
    <name type="scientific">Mycoemilia scoparia</name>
    <dbReference type="NCBI Taxonomy" id="417184"/>
    <lineage>
        <taxon>Eukaryota</taxon>
        <taxon>Fungi</taxon>
        <taxon>Fungi incertae sedis</taxon>
        <taxon>Zoopagomycota</taxon>
        <taxon>Kickxellomycotina</taxon>
        <taxon>Kickxellomycetes</taxon>
        <taxon>Kickxellales</taxon>
        <taxon>Kickxellaceae</taxon>
        <taxon>Mycoemilia</taxon>
    </lineage>
</organism>
<keyword evidence="15" id="KW-0137">Centromere</keyword>
<dbReference type="EMBL" id="JANBPU010000014">
    <property type="protein sequence ID" value="KAJ1920374.1"/>
    <property type="molecule type" value="Genomic_DNA"/>
</dbReference>
<keyword evidence="9" id="KW-0493">Microtubule</keyword>
<keyword evidence="8" id="KW-0132">Cell division</keyword>
<keyword evidence="11" id="KW-0995">Kinetochore</keyword>
<dbReference type="GO" id="GO:0008608">
    <property type="term" value="P:attachment of spindle microtubules to kinetochore"/>
    <property type="evidence" value="ECO:0007669"/>
    <property type="project" value="InterPro"/>
</dbReference>
<evidence type="ECO:0000256" key="7">
    <source>
        <dbReference type="ARBA" id="ARBA00022490"/>
    </source>
</evidence>
<dbReference type="Proteomes" id="UP001150538">
    <property type="component" value="Unassembled WGS sequence"/>
</dbReference>
<dbReference type="PANTHER" id="PTHR28222">
    <property type="entry name" value="DASH COMPLEX SUBUNIT DAD4"/>
    <property type="match status" value="1"/>
</dbReference>
<reference evidence="17" key="1">
    <citation type="submission" date="2022-07" db="EMBL/GenBank/DDBJ databases">
        <title>Phylogenomic reconstructions and comparative analyses of Kickxellomycotina fungi.</title>
        <authorList>
            <person name="Reynolds N.K."/>
            <person name="Stajich J.E."/>
            <person name="Barry K."/>
            <person name="Grigoriev I.V."/>
            <person name="Crous P."/>
            <person name="Smith M.E."/>
        </authorList>
    </citation>
    <scope>NUCLEOTIDE SEQUENCE</scope>
    <source>
        <strain evidence="17">NBRC 100468</strain>
    </source>
</reference>
<dbReference type="OrthoDB" id="5516652at2759"/>
<sequence>MKNPYEEQQTAILTRIIGNVAKLNDTLGDLNAKLEEINELNTDMVSFSNIWQHYQRNSVIYLNSTNSLQPPNKSGTDLL</sequence>
<name>A0A9W8A0N1_9FUNG</name>
<keyword evidence="12" id="KW-0206">Cytoskeleton</keyword>
<keyword evidence="10" id="KW-0498">Mitosis</keyword>
<evidence type="ECO:0000256" key="11">
    <source>
        <dbReference type="ARBA" id="ARBA00022838"/>
    </source>
</evidence>
<evidence type="ECO:0000256" key="8">
    <source>
        <dbReference type="ARBA" id="ARBA00022618"/>
    </source>
</evidence>
<evidence type="ECO:0000256" key="10">
    <source>
        <dbReference type="ARBA" id="ARBA00022776"/>
    </source>
</evidence>
<dbReference type="GO" id="GO:0072686">
    <property type="term" value="C:mitotic spindle"/>
    <property type="evidence" value="ECO:0007669"/>
    <property type="project" value="InterPro"/>
</dbReference>
<gene>
    <name evidence="17" type="ORF">H4219_001349</name>
</gene>
<keyword evidence="13" id="KW-0539">Nucleus</keyword>
<evidence type="ECO:0000256" key="12">
    <source>
        <dbReference type="ARBA" id="ARBA00023212"/>
    </source>
</evidence>
<evidence type="ECO:0000256" key="6">
    <source>
        <dbReference type="ARBA" id="ARBA00022454"/>
    </source>
</evidence>
<evidence type="ECO:0000256" key="16">
    <source>
        <dbReference type="ARBA" id="ARBA00030569"/>
    </source>
</evidence>
<evidence type="ECO:0000313" key="17">
    <source>
        <dbReference type="EMBL" id="KAJ1920374.1"/>
    </source>
</evidence>
<keyword evidence="18" id="KW-1185">Reference proteome</keyword>
<comment type="subcellular location">
    <subcellularLocation>
        <location evidence="3">Chromosome</location>
        <location evidence="3">Centromere</location>
        <location evidence="3">Kinetochore</location>
    </subcellularLocation>
    <subcellularLocation>
        <location evidence="2">Cytoplasm</location>
        <location evidence="2">Cytoskeleton</location>
        <location evidence="2">Spindle</location>
    </subcellularLocation>
    <subcellularLocation>
        <location evidence="1">Nucleus</location>
    </subcellularLocation>
</comment>
<evidence type="ECO:0000313" key="18">
    <source>
        <dbReference type="Proteomes" id="UP001150538"/>
    </source>
</evidence>
<dbReference type="GO" id="GO:0042729">
    <property type="term" value="C:DASH complex"/>
    <property type="evidence" value="ECO:0007669"/>
    <property type="project" value="InterPro"/>
</dbReference>
<dbReference type="GO" id="GO:0051301">
    <property type="term" value="P:cell division"/>
    <property type="evidence" value="ECO:0007669"/>
    <property type="project" value="UniProtKB-KW"/>
</dbReference>
<keyword evidence="6" id="KW-0158">Chromosome</keyword>
<comment type="similarity">
    <text evidence="4">Belongs to the DASH complex DAD4 family.</text>
</comment>
<keyword evidence="7" id="KW-0963">Cytoplasm</keyword>
<comment type="caution">
    <text evidence="17">The sequence shown here is derived from an EMBL/GenBank/DDBJ whole genome shotgun (WGS) entry which is preliminary data.</text>
</comment>
<evidence type="ECO:0000256" key="2">
    <source>
        <dbReference type="ARBA" id="ARBA00004186"/>
    </source>
</evidence>
<evidence type="ECO:0000256" key="4">
    <source>
        <dbReference type="ARBA" id="ARBA00009754"/>
    </source>
</evidence>
<dbReference type="AlphaFoldDB" id="A0A9W8A0N1"/>
<evidence type="ECO:0000256" key="15">
    <source>
        <dbReference type="ARBA" id="ARBA00023328"/>
    </source>
</evidence>